<dbReference type="STRING" id="1192759.GCA_000277525_03177"/>
<evidence type="ECO:0000313" key="3">
    <source>
        <dbReference type="Proteomes" id="UP000290975"/>
    </source>
</evidence>
<keyword evidence="3" id="KW-1185">Reference proteome</keyword>
<accession>A0A401IYA8</accession>
<comment type="subcellular location">
    <subcellularLocation>
        <location evidence="1">Cell membrane</location>
        <topology evidence="1">Multi-pass membrane protein</topology>
    </subcellularLocation>
</comment>
<protein>
    <recommendedName>
        <fullName evidence="1">SURF1-like protein</fullName>
    </recommendedName>
</protein>
<evidence type="ECO:0000256" key="1">
    <source>
        <dbReference type="RuleBase" id="RU363076"/>
    </source>
</evidence>
<comment type="caution">
    <text evidence="2">The sequence shown here is derived from an EMBL/GenBank/DDBJ whole genome shotgun (WGS) entry which is preliminary data.</text>
</comment>
<dbReference type="CDD" id="cd06662">
    <property type="entry name" value="SURF1"/>
    <property type="match status" value="1"/>
</dbReference>
<gene>
    <name evidence="2" type="ORF">MBESOW_P0570</name>
</gene>
<dbReference type="InterPro" id="IPR002994">
    <property type="entry name" value="Surf1/Shy1"/>
</dbReference>
<feature type="transmembrane region" description="Helical" evidence="1">
    <location>
        <begin position="181"/>
        <end position="201"/>
    </location>
</feature>
<keyword evidence="1" id="KW-1003">Cell membrane</keyword>
<reference evidence="2 3" key="1">
    <citation type="submission" date="2014-12" db="EMBL/GenBank/DDBJ databases">
        <title>Whole genome sequencing of Sphingobium xenophagum OW59.</title>
        <authorList>
            <person name="Ohta Y."/>
            <person name="Nishi S."/>
            <person name="Hatada Y."/>
        </authorList>
    </citation>
    <scope>NUCLEOTIDE SEQUENCE [LARGE SCALE GENOMIC DNA]</scope>
    <source>
        <strain evidence="2 3">OW59</strain>
    </source>
</reference>
<dbReference type="RefSeq" id="WP_130751893.1">
    <property type="nucleotide sequence ID" value="NZ_BBQY01000001.1"/>
</dbReference>
<dbReference type="Proteomes" id="UP000290975">
    <property type="component" value="Unassembled WGS sequence"/>
</dbReference>
<dbReference type="EMBL" id="BBQY01000001">
    <property type="protein sequence ID" value="GBH29316.1"/>
    <property type="molecule type" value="Genomic_DNA"/>
</dbReference>
<dbReference type="GO" id="GO:0005886">
    <property type="term" value="C:plasma membrane"/>
    <property type="evidence" value="ECO:0007669"/>
    <property type="project" value="UniProtKB-SubCell"/>
</dbReference>
<dbReference type="Pfam" id="PF02104">
    <property type="entry name" value="SURF1"/>
    <property type="match status" value="1"/>
</dbReference>
<dbReference type="AlphaFoldDB" id="A0A401IYA8"/>
<name>A0A401IYA8_SPHXE</name>
<evidence type="ECO:0000313" key="2">
    <source>
        <dbReference type="EMBL" id="GBH29316.1"/>
    </source>
</evidence>
<keyword evidence="1" id="KW-0812">Transmembrane</keyword>
<feature type="transmembrane region" description="Helical" evidence="1">
    <location>
        <begin position="7"/>
        <end position="27"/>
    </location>
</feature>
<keyword evidence="1" id="KW-1133">Transmembrane helix</keyword>
<organism evidence="2 3">
    <name type="scientific">Sphingobium xenophagum</name>
    <dbReference type="NCBI Taxonomy" id="121428"/>
    <lineage>
        <taxon>Bacteria</taxon>
        <taxon>Pseudomonadati</taxon>
        <taxon>Pseudomonadota</taxon>
        <taxon>Alphaproteobacteria</taxon>
        <taxon>Sphingomonadales</taxon>
        <taxon>Sphingomonadaceae</taxon>
        <taxon>Sphingobium</taxon>
    </lineage>
</organism>
<proteinExistence type="inferred from homology"/>
<sequence>MNKARIPLIPTILVAFAVLVMIGLGIWQLQRRGEKAQALQLAASNPTRPPVAFPQLPPVSPEQLFRPSSVHCLRVIGWQVEAGRAADGSTGYRHIAQCATGAEGPGALVALGVAERPDAKPAWTGGQVAGWISEEPDHRALLTRIGGRAMPLRPMLIARAAPDGLKPSAPPSAADVPNNHLAYAVQWFFFAGIATIIYILALRRRGAPKSP</sequence>
<comment type="similarity">
    <text evidence="1">Belongs to the SURF1 family.</text>
</comment>
<keyword evidence="1" id="KW-0472">Membrane</keyword>